<dbReference type="AlphaFoldDB" id="A8P4Z7"/>
<dbReference type="HOGENOM" id="CLU_1161061_0_0_1"/>
<organism evidence="2 3">
    <name type="scientific">Coprinopsis cinerea (strain Okayama-7 / 130 / ATCC MYA-4618 / FGSC 9003)</name>
    <name type="common">Inky cap fungus</name>
    <name type="synonym">Hormographiella aspergillata</name>
    <dbReference type="NCBI Taxonomy" id="240176"/>
    <lineage>
        <taxon>Eukaryota</taxon>
        <taxon>Fungi</taxon>
        <taxon>Dikarya</taxon>
        <taxon>Basidiomycota</taxon>
        <taxon>Agaricomycotina</taxon>
        <taxon>Agaricomycetes</taxon>
        <taxon>Agaricomycetidae</taxon>
        <taxon>Agaricales</taxon>
        <taxon>Agaricineae</taxon>
        <taxon>Psathyrellaceae</taxon>
        <taxon>Coprinopsis</taxon>
    </lineage>
</organism>
<reference evidence="2 3" key="1">
    <citation type="journal article" date="2010" name="Proc. Natl. Acad. Sci. U.S.A.">
        <title>Insights into evolution of multicellular fungi from the assembled chromosomes of the mushroom Coprinopsis cinerea (Coprinus cinereus).</title>
        <authorList>
            <person name="Stajich J.E."/>
            <person name="Wilke S.K."/>
            <person name="Ahren D."/>
            <person name="Au C.H."/>
            <person name="Birren B.W."/>
            <person name="Borodovsky M."/>
            <person name="Burns C."/>
            <person name="Canback B."/>
            <person name="Casselton L.A."/>
            <person name="Cheng C.K."/>
            <person name="Deng J."/>
            <person name="Dietrich F.S."/>
            <person name="Fargo D.C."/>
            <person name="Farman M.L."/>
            <person name="Gathman A.C."/>
            <person name="Goldberg J."/>
            <person name="Guigo R."/>
            <person name="Hoegger P.J."/>
            <person name="Hooker J.B."/>
            <person name="Huggins A."/>
            <person name="James T.Y."/>
            <person name="Kamada T."/>
            <person name="Kilaru S."/>
            <person name="Kodira C."/>
            <person name="Kues U."/>
            <person name="Kupfer D."/>
            <person name="Kwan H.S."/>
            <person name="Lomsadze A."/>
            <person name="Li W."/>
            <person name="Lilly W.W."/>
            <person name="Ma L.J."/>
            <person name="Mackey A.J."/>
            <person name="Manning G."/>
            <person name="Martin F."/>
            <person name="Muraguchi H."/>
            <person name="Natvig D.O."/>
            <person name="Palmerini H."/>
            <person name="Ramesh M.A."/>
            <person name="Rehmeyer C.J."/>
            <person name="Roe B.A."/>
            <person name="Shenoy N."/>
            <person name="Stanke M."/>
            <person name="Ter-Hovhannisyan V."/>
            <person name="Tunlid A."/>
            <person name="Velagapudi R."/>
            <person name="Vision T.J."/>
            <person name="Zeng Q."/>
            <person name="Zolan M.E."/>
            <person name="Pukkila P.J."/>
        </authorList>
    </citation>
    <scope>NUCLEOTIDE SEQUENCE [LARGE SCALE GENOMIC DNA]</scope>
    <source>
        <strain evidence="3">Okayama-7 / 130 / ATCC MYA-4618 / FGSC 9003</strain>
    </source>
</reference>
<dbReference type="Pfam" id="PF00144">
    <property type="entry name" value="Beta-lactamase"/>
    <property type="match status" value="1"/>
</dbReference>
<dbReference type="Proteomes" id="UP000001861">
    <property type="component" value="Unassembled WGS sequence"/>
</dbReference>
<keyword evidence="3" id="KW-1185">Reference proteome</keyword>
<dbReference type="PANTHER" id="PTHR43283:SF3">
    <property type="entry name" value="BETA-LACTAMASE FAMILY PROTEIN (AFU_ORTHOLOGUE AFUA_5G07500)"/>
    <property type="match status" value="1"/>
</dbReference>
<dbReference type="InterPro" id="IPR001466">
    <property type="entry name" value="Beta-lactam-related"/>
</dbReference>
<evidence type="ECO:0000313" key="2">
    <source>
        <dbReference type="EMBL" id="EAU82962.2"/>
    </source>
</evidence>
<sequence>MLAALLQNDPYFLASHFFKYSFSSDLLGFIVEVTGQTLEAYSQQNIFQFLGVNVTYRLNEGLASKLVDLSFFNLAGGPITPWNPEWPLIQRYPKPVVLDLGGIGTYSTMVDYLQIVRYLLQFKVCGQTPPNAILKQDTVKTLFQDKPTPLGAYRLRAFLGGSMNSDDLSRSTACAVVTKDWESRRKAGSALWGGWAGTGFVIDPQTGIAFVFGSQIVPAWPTLEIAEKAERIIYAHLED</sequence>
<dbReference type="InterPro" id="IPR012338">
    <property type="entry name" value="Beta-lactam/transpept-like"/>
</dbReference>
<dbReference type="Gene3D" id="3.40.710.10">
    <property type="entry name" value="DD-peptidase/beta-lactamase superfamily"/>
    <property type="match status" value="1"/>
</dbReference>
<name>A8P4Z7_COPC7</name>
<dbReference type="RefSeq" id="XP_001838847.2">
    <property type="nucleotide sequence ID" value="XM_001838795.2"/>
</dbReference>
<evidence type="ECO:0000259" key="1">
    <source>
        <dbReference type="Pfam" id="PF00144"/>
    </source>
</evidence>
<dbReference type="InterPro" id="IPR050789">
    <property type="entry name" value="Diverse_Enzym_Activities"/>
</dbReference>
<protein>
    <recommendedName>
        <fullName evidence="1">Beta-lactamase-related domain-containing protein</fullName>
    </recommendedName>
</protein>
<gene>
    <name evidence="2" type="ORF">CC1G_09224</name>
</gene>
<evidence type="ECO:0000313" key="3">
    <source>
        <dbReference type="Proteomes" id="UP000001861"/>
    </source>
</evidence>
<feature type="domain" description="Beta-lactamase-related" evidence="1">
    <location>
        <begin position="18"/>
        <end position="215"/>
    </location>
</feature>
<dbReference type="EMBL" id="AACS02000011">
    <property type="protein sequence ID" value="EAU82962.2"/>
    <property type="molecule type" value="Genomic_DNA"/>
</dbReference>
<dbReference type="eggNOG" id="ENOG502QQGR">
    <property type="taxonomic scope" value="Eukaryota"/>
</dbReference>
<dbReference type="OrthoDB" id="428260at2759"/>
<dbReference type="KEGG" id="cci:CC1G_09224"/>
<accession>A8P4Z7</accession>
<dbReference type="SUPFAM" id="SSF56601">
    <property type="entry name" value="beta-lactamase/transpeptidase-like"/>
    <property type="match status" value="1"/>
</dbReference>
<comment type="caution">
    <text evidence="2">The sequence shown here is derived from an EMBL/GenBank/DDBJ whole genome shotgun (WGS) entry which is preliminary data.</text>
</comment>
<dbReference type="PANTHER" id="PTHR43283">
    <property type="entry name" value="BETA-LACTAMASE-RELATED"/>
    <property type="match status" value="1"/>
</dbReference>
<dbReference type="GeneID" id="6015442"/>
<dbReference type="InParanoid" id="A8P4Z7"/>
<dbReference type="VEuPathDB" id="FungiDB:CC1G_09224"/>
<dbReference type="STRING" id="240176.A8P4Z7"/>
<proteinExistence type="predicted"/>